<comment type="caution">
    <text evidence="2">The sequence shown here is derived from an EMBL/GenBank/DDBJ whole genome shotgun (WGS) entry which is preliminary data.</text>
</comment>
<keyword evidence="3" id="KW-1185">Reference proteome</keyword>
<dbReference type="Proteomes" id="UP000646749">
    <property type="component" value="Unassembled WGS sequence"/>
</dbReference>
<feature type="transmembrane region" description="Helical" evidence="1">
    <location>
        <begin position="52"/>
        <end position="74"/>
    </location>
</feature>
<evidence type="ECO:0000313" key="3">
    <source>
        <dbReference type="Proteomes" id="UP000646749"/>
    </source>
</evidence>
<evidence type="ECO:0000256" key="1">
    <source>
        <dbReference type="SAM" id="Phobius"/>
    </source>
</evidence>
<proteinExistence type="predicted"/>
<dbReference type="EMBL" id="BONW01000037">
    <property type="protein sequence ID" value="GIG91395.1"/>
    <property type="molecule type" value="Genomic_DNA"/>
</dbReference>
<accession>A0ABQ4E9I7</accession>
<reference evidence="2 3" key="1">
    <citation type="submission" date="2021-01" db="EMBL/GenBank/DDBJ databases">
        <title>Whole genome shotgun sequence of Plantactinospora endophytica NBRC 110450.</title>
        <authorList>
            <person name="Komaki H."/>
            <person name="Tamura T."/>
        </authorList>
    </citation>
    <scope>NUCLEOTIDE SEQUENCE [LARGE SCALE GENOMIC DNA]</scope>
    <source>
        <strain evidence="2 3">NBRC 110450</strain>
    </source>
</reference>
<dbReference type="RefSeq" id="WP_203869781.1">
    <property type="nucleotide sequence ID" value="NZ_BONW01000037.1"/>
</dbReference>
<organism evidence="2 3">
    <name type="scientific">Plantactinospora endophytica</name>
    <dbReference type="NCBI Taxonomy" id="673535"/>
    <lineage>
        <taxon>Bacteria</taxon>
        <taxon>Bacillati</taxon>
        <taxon>Actinomycetota</taxon>
        <taxon>Actinomycetes</taxon>
        <taxon>Micromonosporales</taxon>
        <taxon>Micromonosporaceae</taxon>
        <taxon>Plantactinospora</taxon>
    </lineage>
</organism>
<protein>
    <submittedName>
        <fullName evidence="2">Uncharacterized protein</fullName>
    </submittedName>
</protein>
<gene>
    <name evidence="2" type="ORF">Pen02_63310</name>
</gene>
<keyword evidence="1" id="KW-1133">Transmembrane helix</keyword>
<keyword evidence="1" id="KW-0812">Transmembrane</keyword>
<keyword evidence="1" id="KW-0472">Membrane</keyword>
<evidence type="ECO:0000313" key="2">
    <source>
        <dbReference type="EMBL" id="GIG91395.1"/>
    </source>
</evidence>
<name>A0ABQ4E9I7_9ACTN</name>
<feature type="transmembrane region" description="Helical" evidence="1">
    <location>
        <begin position="20"/>
        <end position="46"/>
    </location>
</feature>
<sequence>MQAGELRTRELDRLRERKPYWWAVGCTLVSWVGFVLLVIGVPVLLLLPGSRLAQIVFVILALTVAALVLKGLAVEKLLNRWLDRSRRNRTRSDIRELNRRQVYRSIRRDSGQTANDLFWAWLLP</sequence>